<dbReference type="WBParaSite" id="GPUH_0002189701-mRNA-1">
    <property type="protein sequence ID" value="GPUH_0002189701-mRNA-1"/>
    <property type="gene ID" value="GPUH_0002189701"/>
</dbReference>
<feature type="region of interest" description="Disordered" evidence="1">
    <location>
        <begin position="58"/>
        <end position="80"/>
    </location>
</feature>
<feature type="region of interest" description="Disordered" evidence="1">
    <location>
        <begin position="1"/>
        <end position="20"/>
    </location>
</feature>
<evidence type="ECO:0000313" key="4">
    <source>
        <dbReference type="WBParaSite" id="GPUH_0002189701-mRNA-1"/>
    </source>
</evidence>
<reference evidence="4" key="1">
    <citation type="submission" date="2016-06" db="UniProtKB">
        <authorList>
            <consortium name="WormBaseParasite"/>
        </authorList>
    </citation>
    <scope>IDENTIFICATION</scope>
</reference>
<feature type="compositionally biased region" description="Polar residues" evidence="1">
    <location>
        <begin position="66"/>
        <end position="78"/>
    </location>
</feature>
<reference evidence="2 3" key="2">
    <citation type="submission" date="2018-11" db="EMBL/GenBank/DDBJ databases">
        <authorList>
            <consortium name="Pathogen Informatics"/>
        </authorList>
    </citation>
    <scope>NUCLEOTIDE SEQUENCE [LARGE SCALE GENOMIC DNA]</scope>
</reference>
<keyword evidence="3" id="KW-1185">Reference proteome</keyword>
<evidence type="ECO:0000313" key="2">
    <source>
        <dbReference type="EMBL" id="VDN39097.1"/>
    </source>
</evidence>
<gene>
    <name evidence="2" type="ORF">GPUH_LOCUS21870</name>
</gene>
<evidence type="ECO:0000313" key="3">
    <source>
        <dbReference type="Proteomes" id="UP000271098"/>
    </source>
</evidence>
<dbReference type="AlphaFoldDB" id="A0A183ELM9"/>
<sequence length="137" mass="16072">MPRRKLSVTQRQISLERQRQLATERKRRYRSCESYRQAERVRDAVAHRLLRSRPVSTISVEDASDEPSTSRSLQQTVSGKERELQMSKLYDIVDEQALNTRKGKGLQTLKLCDNVDRRTLNTKKWKELQMLTPTNGR</sequence>
<protein>
    <submittedName>
        <fullName evidence="2 4">Uncharacterized protein</fullName>
    </submittedName>
</protein>
<name>A0A183ELM9_9BILA</name>
<dbReference type="Proteomes" id="UP000271098">
    <property type="component" value="Unassembled WGS sequence"/>
</dbReference>
<organism evidence="4">
    <name type="scientific">Gongylonema pulchrum</name>
    <dbReference type="NCBI Taxonomy" id="637853"/>
    <lineage>
        <taxon>Eukaryota</taxon>
        <taxon>Metazoa</taxon>
        <taxon>Ecdysozoa</taxon>
        <taxon>Nematoda</taxon>
        <taxon>Chromadorea</taxon>
        <taxon>Rhabditida</taxon>
        <taxon>Spirurina</taxon>
        <taxon>Spiruromorpha</taxon>
        <taxon>Spiruroidea</taxon>
        <taxon>Gongylonematidae</taxon>
        <taxon>Gongylonema</taxon>
    </lineage>
</organism>
<proteinExistence type="predicted"/>
<evidence type="ECO:0000256" key="1">
    <source>
        <dbReference type="SAM" id="MobiDB-lite"/>
    </source>
</evidence>
<dbReference type="EMBL" id="UYRT01093695">
    <property type="protein sequence ID" value="VDN39097.1"/>
    <property type="molecule type" value="Genomic_DNA"/>
</dbReference>
<accession>A0A183ELM9</accession>